<dbReference type="CDD" id="cd01285">
    <property type="entry name" value="nucleoside_deaminase"/>
    <property type="match status" value="1"/>
</dbReference>
<comment type="similarity">
    <text evidence="2">Belongs to the cytidine and deoxycytidylate deaminase family. ADAT3 subfamily.</text>
</comment>
<dbReference type="EMBL" id="JBDJPC010000002">
    <property type="protein sequence ID" value="KAL1513924.1"/>
    <property type="molecule type" value="Genomic_DNA"/>
</dbReference>
<dbReference type="PANTHER" id="PTHR11079:SF156">
    <property type="entry name" value="INACTIVE TRNA-SPECIFIC ADENOSINE DEAMINASE-LIKE PROTEIN 3-RELATED"/>
    <property type="match status" value="1"/>
</dbReference>
<accession>A0ABD1F8J8</accession>
<dbReference type="AlphaFoldDB" id="A0ABD1F8J8"/>
<dbReference type="SUPFAM" id="SSF53927">
    <property type="entry name" value="Cytidine deaminase-like"/>
    <property type="match status" value="1"/>
</dbReference>
<dbReference type="Gene3D" id="3.40.140.10">
    <property type="entry name" value="Cytidine Deaminase, domain 2"/>
    <property type="match status" value="1"/>
</dbReference>
<name>A0ABD1F8J8_HYPHA</name>
<organism evidence="4 5">
    <name type="scientific">Hypothenemus hampei</name>
    <name type="common">Coffee berry borer</name>
    <dbReference type="NCBI Taxonomy" id="57062"/>
    <lineage>
        <taxon>Eukaryota</taxon>
        <taxon>Metazoa</taxon>
        <taxon>Ecdysozoa</taxon>
        <taxon>Arthropoda</taxon>
        <taxon>Hexapoda</taxon>
        <taxon>Insecta</taxon>
        <taxon>Pterygota</taxon>
        <taxon>Neoptera</taxon>
        <taxon>Endopterygota</taxon>
        <taxon>Coleoptera</taxon>
        <taxon>Polyphaga</taxon>
        <taxon>Cucujiformia</taxon>
        <taxon>Curculionidae</taxon>
        <taxon>Scolytinae</taxon>
        <taxon>Hypothenemus</taxon>
    </lineage>
</organism>
<gene>
    <name evidence="4" type="ORF">ABEB36_003262</name>
</gene>
<dbReference type="Pfam" id="PF00383">
    <property type="entry name" value="dCMP_cyt_deam_1"/>
    <property type="match status" value="1"/>
</dbReference>
<dbReference type="PANTHER" id="PTHR11079">
    <property type="entry name" value="CYTOSINE DEAMINASE FAMILY MEMBER"/>
    <property type="match status" value="1"/>
</dbReference>
<protein>
    <recommendedName>
        <fullName evidence="3">CMP/dCMP-type deaminase domain-containing protein</fullName>
    </recommendedName>
</protein>
<dbReference type="InterPro" id="IPR002125">
    <property type="entry name" value="CMP_dCMP_dom"/>
</dbReference>
<dbReference type="GO" id="GO:0008033">
    <property type="term" value="P:tRNA processing"/>
    <property type="evidence" value="ECO:0007669"/>
    <property type="project" value="UniProtKB-KW"/>
</dbReference>
<comment type="caution">
    <text evidence="4">The sequence shown here is derived from an EMBL/GenBank/DDBJ whole genome shotgun (WGS) entry which is preliminary data.</text>
</comment>
<sequence length="349" mass="39735">MSSAKRVKLDVPEQEEQPFIPILANELLEDTPLTKVFVGKIQDSKSISEVIKSLNLLLPIPSLAHLKRINKQEVLLVSTSDLAKDKIYEYLETNGFNINLLYTDFREVEVAKIAPKTRLQYEKVQKLWPCNFHPDKYLEKLVTNTLFNSLEINVHKTYMSMAILVATEAKKLHITEYDSGVVVVDPKVNSVVALGYSESHHNPCKHPSMVAIDNVAKTQSGGAWKSYEPIPDSSNLNLNGCHPKLFKILLKKFPHINFGASKFQIDHEQKEPSDPYLCTGYYIYLTREPCIMCAMALIHSRVKRVFYGKSSDNGGLGTLYKIHVIKDLNHHYEVFRTLCENKCELVNEL</sequence>
<proteinExistence type="inferred from homology"/>
<evidence type="ECO:0000259" key="3">
    <source>
        <dbReference type="PROSITE" id="PS51747"/>
    </source>
</evidence>
<feature type="domain" description="CMP/dCMP-type deaminase" evidence="3">
    <location>
        <begin position="153"/>
        <end position="335"/>
    </location>
</feature>
<evidence type="ECO:0000256" key="1">
    <source>
        <dbReference type="ARBA" id="ARBA00022694"/>
    </source>
</evidence>
<evidence type="ECO:0000256" key="2">
    <source>
        <dbReference type="ARBA" id="ARBA00038160"/>
    </source>
</evidence>
<evidence type="ECO:0000313" key="5">
    <source>
        <dbReference type="Proteomes" id="UP001566132"/>
    </source>
</evidence>
<evidence type="ECO:0000313" key="4">
    <source>
        <dbReference type="EMBL" id="KAL1513924.1"/>
    </source>
</evidence>
<dbReference type="Proteomes" id="UP001566132">
    <property type="component" value="Unassembled WGS sequence"/>
</dbReference>
<dbReference type="InterPro" id="IPR016193">
    <property type="entry name" value="Cytidine_deaminase-like"/>
</dbReference>
<keyword evidence="5" id="KW-1185">Reference proteome</keyword>
<keyword evidence="1" id="KW-0819">tRNA processing</keyword>
<reference evidence="4 5" key="1">
    <citation type="submission" date="2024-05" db="EMBL/GenBank/DDBJ databases">
        <title>Genetic variation in Jamaican populations of the coffee berry borer (Hypothenemus hampei).</title>
        <authorList>
            <person name="Errbii M."/>
            <person name="Myrie A."/>
        </authorList>
    </citation>
    <scope>NUCLEOTIDE SEQUENCE [LARGE SCALE GENOMIC DNA]</scope>
    <source>
        <strain evidence="4">JA-Hopewell-2020-01-JO</strain>
        <tissue evidence="4">Whole body</tissue>
    </source>
</reference>
<dbReference type="PROSITE" id="PS51747">
    <property type="entry name" value="CYT_DCMP_DEAMINASES_2"/>
    <property type="match status" value="1"/>
</dbReference>